<evidence type="ECO:0000259" key="1">
    <source>
        <dbReference type="Pfam" id="PF00535"/>
    </source>
</evidence>
<sequence>MDIRLYWEKVYWALAKRVFKRKQKTYEDWLAKGYTNQPLVSFIIESHNKSVGVKRIVSKLREYPNAEIVVIDDGSEYKHSKSLMRYLTRGNEFLVRANDLYENVMYDKTIRFANGEYIVLMQDDDKITDLGWVDKGVAYFKKYSDMAILGGLNGLDFVIDEKEKWGYNGSYPSAFFKGKDFRFVHSVNRAPMLLNKKLYIEHLGHIDFSFAPFQCDDTELCLRAWLSGLKVGWYNAGFESMIAGGMRIWNKGLMGFQEIKNRGKLYEMYRDSLEEVTSLVEKANKTIDD</sequence>
<organism evidence="2 3">
    <name type="scientific">Parabacteroides distasonis</name>
    <dbReference type="NCBI Taxonomy" id="823"/>
    <lineage>
        <taxon>Bacteria</taxon>
        <taxon>Pseudomonadati</taxon>
        <taxon>Bacteroidota</taxon>
        <taxon>Bacteroidia</taxon>
        <taxon>Bacteroidales</taxon>
        <taxon>Tannerellaceae</taxon>
        <taxon>Parabacteroides</taxon>
    </lineage>
</organism>
<evidence type="ECO:0000313" key="3">
    <source>
        <dbReference type="Proteomes" id="UP000441358"/>
    </source>
</evidence>
<name>A0A7K0HME9_PARDI</name>
<evidence type="ECO:0000313" key="2">
    <source>
        <dbReference type="EMBL" id="MRZ51458.1"/>
    </source>
</evidence>
<reference evidence="2 3" key="1">
    <citation type="journal article" date="2019" name="Nat. Med.">
        <title>A library of human gut bacterial isolates paired with longitudinal multiomics data enables mechanistic microbiome research.</title>
        <authorList>
            <person name="Poyet M."/>
            <person name="Groussin M."/>
            <person name="Gibbons S.M."/>
            <person name="Avila-Pacheco J."/>
            <person name="Jiang X."/>
            <person name="Kearney S.M."/>
            <person name="Perrotta A.R."/>
            <person name="Berdy B."/>
            <person name="Zhao S."/>
            <person name="Lieberman T.D."/>
            <person name="Swanson P.K."/>
            <person name="Smith M."/>
            <person name="Roesemann S."/>
            <person name="Alexander J.E."/>
            <person name="Rich S.A."/>
            <person name="Livny J."/>
            <person name="Vlamakis H."/>
            <person name="Clish C."/>
            <person name="Bullock K."/>
            <person name="Deik A."/>
            <person name="Scott J."/>
            <person name="Pierce K.A."/>
            <person name="Xavier R.J."/>
            <person name="Alm E.J."/>
        </authorList>
    </citation>
    <scope>NUCLEOTIDE SEQUENCE [LARGE SCALE GENOMIC DNA]</scope>
    <source>
        <strain evidence="2 3">BIOML-A32</strain>
    </source>
</reference>
<dbReference type="CDD" id="cd00761">
    <property type="entry name" value="Glyco_tranf_GTA_type"/>
    <property type="match status" value="1"/>
</dbReference>
<dbReference type="SUPFAM" id="SSF53448">
    <property type="entry name" value="Nucleotide-diphospho-sugar transferases"/>
    <property type="match status" value="1"/>
</dbReference>
<dbReference type="Pfam" id="PF00535">
    <property type="entry name" value="Glycos_transf_2"/>
    <property type="match status" value="1"/>
</dbReference>
<dbReference type="AlphaFoldDB" id="A0A7K0HME9"/>
<dbReference type="Proteomes" id="UP000441358">
    <property type="component" value="Unassembled WGS sequence"/>
</dbReference>
<proteinExistence type="predicted"/>
<comment type="caution">
    <text evidence="2">The sequence shown here is derived from an EMBL/GenBank/DDBJ whole genome shotgun (WGS) entry which is preliminary data.</text>
</comment>
<dbReference type="EMBL" id="WKMC01000011">
    <property type="protein sequence ID" value="MRZ51458.1"/>
    <property type="molecule type" value="Genomic_DNA"/>
</dbReference>
<keyword evidence="2" id="KW-0808">Transferase</keyword>
<accession>A0A7K0HME9</accession>
<dbReference type="Gene3D" id="3.90.550.10">
    <property type="entry name" value="Spore Coat Polysaccharide Biosynthesis Protein SpsA, Chain A"/>
    <property type="match status" value="1"/>
</dbReference>
<dbReference type="RefSeq" id="WP_036631753.1">
    <property type="nucleotide sequence ID" value="NZ_CP103128.1"/>
</dbReference>
<dbReference type="GO" id="GO:0016740">
    <property type="term" value="F:transferase activity"/>
    <property type="evidence" value="ECO:0007669"/>
    <property type="project" value="UniProtKB-KW"/>
</dbReference>
<dbReference type="InterPro" id="IPR029044">
    <property type="entry name" value="Nucleotide-diphossugar_trans"/>
</dbReference>
<protein>
    <submittedName>
        <fullName evidence="2">Glycosyltransferase</fullName>
    </submittedName>
</protein>
<feature type="domain" description="Glycosyltransferase 2-like" evidence="1">
    <location>
        <begin position="41"/>
        <end position="149"/>
    </location>
</feature>
<gene>
    <name evidence="2" type="ORF">GKD66_14735</name>
</gene>
<dbReference type="InterPro" id="IPR001173">
    <property type="entry name" value="Glyco_trans_2-like"/>
</dbReference>
<dbReference type="PANTHER" id="PTHR43179">
    <property type="entry name" value="RHAMNOSYLTRANSFERASE WBBL"/>
    <property type="match status" value="1"/>
</dbReference>
<dbReference type="PANTHER" id="PTHR43179:SF7">
    <property type="entry name" value="RHAMNOSYLTRANSFERASE WBBL"/>
    <property type="match status" value="1"/>
</dbReference>